<dbReference type="AlphaFoldDB" id="A0A068R0J8"/>
<evidence type="ECO:0000313" key="3">
    <source>
        <dbReference type="Proteomes" id="UP000032735"/>
    </source>
</evidence>
<keyword evidence="3" id="KW-1185">Reference proteome</keyword>
<dbReference type="STRING" id="1354304.XPG1_1048"/>
<accession>A0A068R0J8</accession>
<dbReference type="EMBL" id="FO704551">
    <property type="protein sequence ID" value="CDG20703.1"/>
    <property type="molecule type" value="Genomic_DNA"/>
</dbReference>
<evidence type="ECO:0000313" key="2">
    <source>
        <dbReference type="EMBL" id="CDG20703.1"/>
    </source>
</evidence>
<sequence>MMRYRREDSDGDYSFGQGDSTFLTNSPDAVALAIKTRLNLWRGDWFLDTAEGTPYREAVLEKNYSSAMAIREHILGTEGVTEITSLDAKRDPDTRKITFTATINTRYGKTTVTSER</sequence>
<dbReference type="KEGG" id="xpo:XPG1_1048"/>
<dbReference type="Proteomes" id="UP000032735">
    <property type="component" value="Chromosome"/>
</dbReference>
<gene>
    <name evidence="2" type="ORF">XPG1_1048</name>
</gene>
<name>A0A068R0J8_9GAMM</name>
<dbReference type="Pfam" id="PF10934">
    <property type="entry name" value="Sheath_initiator"/>
    <property type="match status" value="1"/>
</dbReference>
<dbReference type="HOGENOM" id="CLU_142920_1_0_6"/>
<proteinExistence type="predicted"/>
<reference evidence="2 3" key="1">
    <citation type="submission" date="2013-07" db="EMBL/GenBank/DDBJ databases">
        <authorList>
            <person name="Genoscope - CEA"/>
        </authorList>
    </citation>
    <scope>NUCLEOTIDE SEQUENCE [LARGE SCALE GENOMIC DNA]</scope>
    <source>
        <strain evidence="2 3">G6</strain>
    </source>
</reference>
<feature type="region of interest" description="Disordered" evidence="1">
    <location>
        <begin position="1"/>
        <end position="21"/>
    </location>
</feature>
<protein>
    <recommendedName>
        <fullName evidence="4">Bacteriophage protein</fullName>
    </recommendedName>
</protein>
<dbReference type="InterPro" id="IPR020288">
    <property type="entry name" value="Sheath_initiator"/>
</dbReference>
<organism evidence="2 3">
    <name type="scientific">Xenorhabdus poinarii G6</name>
    <dbReference type="NCBI Taxonomy" id="1354304"/>
    <lineage>
        <taxon>Bacteria</taxon>
        <taxon>Pseudomonadati</taxon>
        <taxon>Pseudomonadota</taxon>
        <taxon>Gammaproteobacteria</taxon>
        <taxon>Enterobacterales</taxon>
        <taxon>Morganellaceae</taxon>
        <taxon>Xenorhabdus</taxon>
    </lineage>
</organism>
<evidence type="ECO:0008006" key="4">
    <source>
        <dbReference type="Google" id="ProtNLM"/>
    </source>
</evidence>
<evidence type="ECO:0000256" key="1">
    <source>
        <dbReference type="SAM" id="MobiDB-lite"/>
    </source>
</evidence>